<dbReference type="EMBL" id="JBHTOK010000014">
    <property type="protein sequence ID" value="MFD1440387.1"/>
    <property type="molecule type" value="Genomic_DNA"/>
</dbReference>
<evidence type="ECO:0000256" key="1">
    <source>
        <dbReference type="SAM" id="MobiDB-lite"/>
    </source>
</evidence>
<evidence type="ECO:0008006" key="5">
    <source>
        <dbReference type="Google" id="ProtNLM"/>
    </source>
</evidence>
<gene>
    <name evidence="3" type="ORF">ACFQ5K_03150</name>
</gene>
<accession>A0ABW4CWZ6</accession>
<reference evidence="4" key="1">
    <citation type="journal article" date="2019" name="Int. J. Syst. Evol. Microbiol.">
        <title>The Global Catalogue of Microorganisms (GCM) 10K type strain sequencing project: providing services to taxonomists for standard genome sequencing and annotation.</title>
        <authorList>
            <consortium name="The Broad Institute Genomics Platform"/>
            <consortium name="The Broad Institute Genome Sequencing Center for Infectious Disease"/>
            <person name="Wu L."/>
            <person name="Ma J."/>
        </authorList>
    </citation>
    <scope>NUCLEOTIDE SEQUENCE [LARGE SCALE GENOMIC DNA]</scope>
    <source>
        <strain evidence="4">CCM 8912</strain>
    </source>
</reference>
<keyword evidence="2" id="KW-0732">Signal</keyword>
<feature type="signal peptide" evidence="2">
    <location>
        <begin position="1"/>
        <end position="21"/>
    </location>
</feature>
<protein>
    <recommendedName>
        <fullName evidence="5">Lipoprotein</fullName>
    </recommendedName>
</protein>
<keyword evidence="4" id="KW-1185">Reference proteome</keyword>
<evidence type="ECO:0000256" key="2">
    <source>
        <dbReference type="SAM" id="SignalP"/>
    </source>
</evidence>
<organism evidence="3 4">
    <name type="scientific">Lacticaseibacillus hegangensis</name>
    <dbReference type="NCBI Taxonomy" id="2486010"/>
    <lineage>
        <taxon>Bacteria</taxon>
        <taxon>Bacillati</taxon>
        <taxon>Bacillota</taxon>
        <taxon>Bacilli</taxon>
        <taxon>Lactobacillales</taxon>
        <taxon>Lactobacillaceae</taxon>
        <taxon>Lacticaseibacillus</taxon>
    </lineage>
</organism>
<evidence type="ECO:0000313" key="4">
    <source>
        <dbReference type="Proteomes" id="UP001597212"/>
    </source>
</evidence>
<feature type="compositionally biased region" description="Low complexity" evidence="1">
    <location>
        <begin position="50"/>
        <end position="68"/>
    </location>
</feature>
<dbReference type="Proteomes" id="UP001597212">
    <property type="component" value="Unassembled WGS sequence"/>
</dbReference>
<dbReference type="PROSITE" id="PS51257">
    <property type="entry name" value="PROKAR_LIPOPROTEIN"/>
    <property type="match status" value="1"/>
</dbReference>
<feature type="chain" id="PRO_5045536622" description="Lipoprotein" evidence="2">
    <location>
        <begin position="22"/>
        <end position="270"/>
    </location>
</feature>
<sequence length="270" mass="28015">MKKTILLIPLTLLVLGTAACGNSSSANDSSSSKASSSKVEKKATKKNSKTKAAPAAKQTASSASSSATPDRYTTMKQAVQAKLPGAKFPSNYTAAAGKNLNVQAIGNSANYGLYLSEGSSLPFNDPRLDGLIAPVAIKKVTYATPAAAEAQINYRPVEQGLPTVSVGDNLTATEEGAAGSTYLTWAEGHWSVSLQSATINGEQPLPLANQVTSLLSKEMLPVPAGHGAISLTTTSTNTRQNSVTWREGNALYTVSSTDPIKALQTAIDLK</sequence>
<evidence type="ECO:0000313" key="3">
    <source>
        <dbReference type="EMBL" id="MFD1440387.1"/>
    </source>
</evidence>
<feature type="compositionally biased region" description="Low complexity" evidence="1">
    <location>
        <begin position="22"/>
        <end position="37"/>
    </location>
</feature>
<dbReference type="RefSeq" id="WP_125757293.1">
    <property type="nucleotide sequence ID" value="NZ_JBHTOK010000014.1"/>
</dbReference>
<feature type="region of interest" description="Disordered" evidence="1">
    <location>
        <begin position="22"/>
        <end position="71"/>
    </location>
</feature>
<proteinExistence type="predicted"/>
<comment type="caution">
    <text evidence="3">The sequence shown here is derived from an EMBL/GenBank/DDBJ whole genome shotgun (WGS) entry which is preliminary data.</text>
</comment>
<name>A0ABW4CWZ6_9LACO</name>